<evidence type="ECO:0000256" key="2">
    <source>
        <dbReference type="ARBA" id="ARBA00022692"/>
    </source>
</evidence>
<keyword evidence="4 6" id="KW-0472">Membrane</keyword>
<reference evidence="8 9" key="1">
    <citation type="journal article" date="2008" name="PLoS Genet.">
        <title>Complete genome sequence of the complex carbohydrate-degrading marine bacterium, Saccharophagus degradans strain 2-40 T.</title>
        <authorList>
            <person name="Weiner R.M."/>
            <person name="Taylor L.E.II."/>
            <person name="Henrissat B."/>
            <person name="Hauser L."/>
            <person name="Land M."/>
            <person name="Coutinho P.M."/>
            <person name="Rancurel C."/>
            <person name="Saunders E.H."/>
            <person name="Longmire A.G."/>
            <person name="Zhang H."/>
            <person name="Bayer E.A."/>
            <person name="Gilbert H.J."/>
            <person name="Larimer F."/>
            <person name="Zhulin I.B."/>
            <person name="Ekborg N.A."/>
            <person name="Lamed R."/>
            <person name="Richardson P.M."/>
            <person name="Borovok I."/>
            <person name="Hutcheson S."/>
        </authorList>
    </citation>
    <scope>NUCLEOTIDE SEQUENCE [LARGE SCALE GENOMIC DNA]</scope>
    <source>
        <strain evidence="9">2-40 / ATCC 43961 / DSM 17024</strain>
    </source>
</reference>
<dbReference type="OrthoDB" id="9811754at2"/>
<dbReference type="Proteomes" id="UP000001947">
    <property type="component" value="Chromosome"/>
</dbReference>
<dbReference type="InterPro" id="IPR058792">
    <property type="entry name" value="Beta-barrel_RND_2"/>
</dbReference>
<dbReference type="RefSeq" id="WP_011469959.1">
    <property type="nucleotide sequence ID" value="NC_007912.1"/>
</dbReference>
<feature type="coiled-coil region" evidence="5">
    <location>
        <begin position="127"/>
        <end position="161"/>
    </location>
</feature>
<evidence type="ECO:0000256" key="4">
    <source>
        <dbReference type="ARBA" id="ARBA00023136"/>
    </source>
</evidence>
<comment type="subcellular location">
    <subcellularLocation>
        <location evidence="1">Membrane</location>
        <topology evidence="1">Single-pass membrane protein</topology>
    </subcellularLocation>
</comment>
<dbReference type="PANTHER" id="PTHR30386:SF26">
    <property type="entry name" value="TRANSPORT PROTEIN COMB"/>
    <property type="match status" value="1"/>
</dbReference>
<evidence type="ECO:0000256" key="6">
    <source>
        <dbReference type="SAM" id="Phobius"/>
    </source>
</evidence>
<keyword evidence="9" id="KW-1185">Reference proteome</keyword>
<dbReference type="Gene3D" id="2.40.30.170">
    <property type="match status" value="1"/>
</dbReference>
<proteinExistence type="predicted"/>
<dbReference type="eggNOG" id="COG1566">
    <property type="taxonomic scope" value="Bacteria"/>
</dbReference>
<dbReference type="GO" id="GO:0016020">
    <property type="term" value="C:membrane"/>
    <property type="evidence" value="ECO:0007669"/>
    <property type="project" value="UniProtKB-SubCell"/>
</dbReference>
<dbReference type="GO" id="GO:0055085">
    <property type="term" value="P:transmembrane transport"/>
    <property type="evidence" value="ECO:0007669"/>
    <property type="project" value="InterPro"/>
</dbReference>
<dbReference type="SUPFAM" id="SSF111369">
    <property type="entry name" value="HlyD-like secretion proteins"/>
    <property type="match status" value="2"/>
</dbReference>
<evidence type="ECO:0000256" key="3">
    <source>
        <dbReference type="ARBA" id="ARBA00022989"/>
    </source>
</evidence>
<accession>Q21EY5</accession>
<keyword evidence="3 6" id="KW-1133">Transmembrane helix</keyword>
<dbReference type="STRING" id="203122.Sde_3489"/>
<name>Q21EY5_SACD2</name>
<dbReference type="Pfam" id="PF25954">
    <property type="entry name" value="Beta-barrel_RND_2"/>
    <property type="match status" value="1"/>
</dbReference>
<protein>
    <submittedName>
        <fullName evidence="8">Secretion protein HlyD</fullName>
    </submittedName>
</protein>
<dbReference type="EMBL" id="CP000282">
    <property type="protein sequence ID" value="ABD82744.1"/>
    <property type="molecule type" value="Genomic_DNA"/>
</dbReference>
<evidence type="ECO:0000256" key="1">
    <source>
        <dbReference type="ARBA" id="ARBA00004167"/>
    </source>
</evidence>
<feature type="transmembrane region" description="Helical" evidence="6">
    <location>
        <begin position="12"/>
        <end position="32"/>
    </location>
</feature>
<evidence type="ECO:0000256" key="5">
    <source>
        <dbReference type="SAM" id="Coils"/>
    </source>
</evidence>
<sequence length="393" mass="43896">MKYLNPLLSDHRYQVGLVIFVVVLTISSWSYATRNVESTDNATVQCDLIDVVSEVNGVIDTITFTDDQWIEKTGLAVKIEDSLFVSELKRSEAALAIEQASYIDAQNNLKTIMVELDTNIERAKSSKQSAQSIVDSMDSSIEEARQELIASKKDMTFLEENFNQISRLYKQQMVSETDYKNAKRQFESKQAMHSSIESKINRLTSLRDVETNNVYLANKNLEALETTKDSQLKSAKAKVDTALARVNVAQAEYDLAALNLKRTNILAKRSGFITNRRISSGDYIEIGQPIASIVSCQDNPWIQANFKETQVGKMQKGQKVEFTIDTYPEIVFEGYLESISSGSGSTFSVLPPENATGNFTKVVKRMPVKISIAEDKGAIFRIGASANVKVFTR</sequence>
<evidence type="ECO:0000313" key="8">
    <source>
        <dbReference type="EMBL" id="ABD82744.1"/>
    </source>
</evidence>
<dbReference type="GeneID" id="98615717"/>
<feature type="domain" description="CusB-like beta-barrel" evidence="7">
    <location>
        <begin position="301"/>
        <end position="340"/>
    </location>
</feature>
<dbReference type="InterPro" id="IPR050739">
    <property type="entry name" value="MFP"/>
</dbReference>
<keyword evidence="5" id="KW-0175">Coiled coil</keyword>
<dbReference type="PANTHER" id="PTHR30386">
    <property type="entry name" value="MEMBRANE FUSION SUBUNIT OF EMRAB-TOLC MULTIDRUG EFFLUX PUMP"/>
    <property type="match status" value="1"/>
</dbReference>
<dbReference type="HOGENOM" id="CLU_018816_15_1_6"/>
<dbReference type="AlphaFoldDB" id="Q21EY5"/>
<dbReference type="Gene3D" id="2.40.50.100">
    <property type="match status" value="1"/>
</dbReference>
<organism evidence="8 9">
    <name type="scientific">Saccharophagus degradans (strain 2-40 / ATCC 43961 / DSM 17024)</name>
    <dbReference type="NCBI Taxonomy" id="203122"/>
    <lineage>
        <taxon>Bacteria</taxon>
        <taxon>Pseudomonadati</taxon>
        <taxon>Pseudomonadota</taxon>
        <taxon>Gammaproteobacteria</taxon>
        <taxon>Cellvibrionales</taxon>
        <taxon>Cellvibrionaceae</taxon>
        <taxon>Saccharophagus</taxon>
    </lineage>
</organism>
<evidence type="ECO:0000313" key="9">
    <source>
        <dbReference type="Proteomes" id="UP000001947"/>
    </source>
</evidence>
<keyword evidence="2 6" id="KW-0812">Transmembrane</keyword>
<gene>
    <name evidence="8" type="ordered locus">Sde_3489</name>
</gene>
<dbReference type="KEGG" id="sde:Sde_3489"/>
<dbReference type="Gene3D" id="1.10.287.470">
    <property type="entry name" value="Helix hairpin bin"/>
    <property type="match status" value="1"/>
</dbReference>
<evidence type="ECO:0000259" key="7">
    <source>
        <dbReference type="Pfam" id="PF25954"/>
    </source>
</evidence>